<dbReference type="AlphaFoldDB" id="A0A9P3LLD1"/>
<feature type="transmembrane region" description="Helical" evidence="1">
    <location>
        <begin position="155"/>
        <end position="180"/>
    </location>
</feature>
<organism evidence="3 4">
    <name type="scientific">Phanerochaete sordida</name>
    <dbReference type="NCBI Taxonomy" id="48140"/>
    <lineage>
        <taxon>Eukaryota</taxon>
        <taxon>Fungi</taxon>
        <taxon>Dikarya</taxon>
        <taxon>Basidiomycota</taxon>
        <taxon>Agaricomycotina</taxon>
        <taxon>Agaricomycetes</taxon>
        <taxon>Polyporales</taxon>
        <taxon>Phanerochaetaceae</taxon>
        <taxon>Phanerochaete</taxon>
    </lineage>
</organism>
<feature type="transmembrane region" description="Helical" evidence="1">
    <location>
        <begin position="117"/>
        <end position="135"/>
    </location>
</feature>
<feature type="transmembrane region" description="Helical" evidence="1">
    <location>
        <begin position="232"/>
        <end position="249"/>
    </location>
</feature>
<protein>
    <recommendedName>
        <fullName evidence="2">DUF6534 domain-containing protein</fullName>
    </recommendedName>
</protein>
<feature type="domain" description="DUF6534" evidence="2">
    <location>
        <begin position="167"/>
        <end position="251"/>
    </location>
</feature>
<evidence type="ECO:0000256" key="1">
    <source>
        <dbReference type="SAM" id="Phobius"/>
    </source>
</evidence>
<comment type="caution">
    <text evidence="3">The sequence shown here is derived from an EMBL/GenBank/DDBJ whole genome shotgun (WGS) entry which is preliminary data.</text>
</comment>
<name>A0A9P3LLD1_9APHY</name>
<keyword evidence="1" id="KW-1133">Transmembrane helix</keyword>
<evidence type="ECO:0000259" key="2">
    <source>
        <dbReference type="Pfam" id="PF20152"/>
    </source>
</evidence>
<keyword evidence="4" id="KW-1185">Reference proteome</keyword>
<dbReference type="PANTHER" id="PTHR40465:SF1">
    <property type="entry name" value="DUF6534 DOMAIN-CONTAINING PROTEIN"/>
    <property type="match status" value="1"/>
</dbReference>
<keyword evidence="1" id="KW-0472">Membrane</keyword>
<feature type="transmembrane region" description="Helical" evidence="1">
    <location>
        <begin position="192"/>
        <end position="220"/>
    </location>
</feature>
<reference evidence="3 4" key="1">
    <citation type="submission" date="2021-08" db="EMBL/GenBank/DDBJ databases">
        <title>Draft Genome Sequence of Phanerochaete sordida strain YK-624.</title>
        <authorList>
            <person name="Mori T."/>
            <person name="Dohra H."/>
            <person name="Suzuki T."/>
            <person name="Kawagishi H."/>
            <person name="Hirai H."/>
        </authorList>
    </citation>
    <scope>NUCLEOTIDE SEQUENCE [LARGE SCALE GENOMIC DNA]</scope>
    <source>
        <strain evidence="3 4">YK-624</strain>
    </source>
</reference>
<keyword evidence="1" id="KW-0812">Transmembrane</keyword>
<feature type="transmembrane region" description="Helical" evidence="1">
    <location>
        <begin position="6"/>
        <end position="29"/>
    </location>
</feature>
<dbReference type="EMBL" id="BPQB01000109">
    <property type="protein sequence ID" value="GJE99431.1"/>
    <property type="molecule type" value="Genomic_DNA"/>
</dbReference>
<dbReference type="OrthoDB" id="2755157at2759"/>
<evidence type="ECO:0000313" key="3">
    <source>
        <dbReference type="EMBL" id="GJE99431.1"/>
    </source>
</evidence>
<proteinExistence type="predicted"/>
<dbReference type="Proteomes" id="UP000703269">
    <property type="component" value="Unassembled WGS sequence"/>
</dbReference>
<gene>
    <name evidence="3" type="ORF">PsYK624_156930</name>
</gene>
<evidence type="ECO:0000313" key="4">
    <source>
        <dbReference type="Proteomes" id="UP000703269"/>
    </source>
</evidence>
<feature type="transmembrane region" description="Helical" evidence="1">
    <location>
        <begin position="41"/>
        <end position="66"/>
    </location>
</feature>
<dbReference type="Pfam" id="PF20152">
    <property type="entry name" value="DUF6534"/>
    <property type="match status" value="1"/>
</dbReference>
<sequence length="345" mass="38444">MQFGSTLGTTLISGTIVAILYGTLNVQCYSFYHHYGLQSKYLASIVCLLWIFCTLHLVFTEINMYLIFVSNLGNVDLVVSASLWPVWAGSVVTVTTALVVQCWYCNRVWILSDKNQTLTYIPISMIVVSFGFGAATCAEMISKHGQFSEFEAIKWVALVTVASMSSADVYIATTLCVLLYKHRKHVLPRTSSVLNIVMIYTVSTGLLTSVVSVSFIIALLALSGTWVWVGEYYLFCGLYCNSLLAWLNARGYLRERLDYVFTLKYPIGQLHQTLLARVAQLGRCTKLLNPFQPVTAYQSPLCTRRTTADNLSVVLCTKAVLSHIECTPLCHVGKEKNGQAMRTWG</sequence>
<dbReference type="PANTHER" id="PTHR40465">
    <property type="entry name" value="CHROMOSOME 1, WHOLE GENOME SHOTGUN SEQUENCE"/>
    <property type="match status" value="1"/>
</dbReference>
<dbReference type="InterPro" id="IPR045339">
    <property type="entry name" value="DUF6534"/>
</dbReference>
<accession>A0A9P3LLD1</accession>
<feature type="transmembrane region" description="Helical" evidence="1">
    <location>
        <begin position="86"/>
        <end position="105"/>
    </location>
</feature>